<evidence type="ECO:0000259" key="2">
    <source>
        <dbReference type="Pfam" id="PF01757"/>
    </source>
</evidence>
<gene>
    <name evidence="3" type="ORF">A9K58_10905</name>
</gene>
<feature type="transmembrane region" description="Helical" evidence="1">
    <location>
        <begin position="253"/>
        <end position="274"/>
    </location>
</feature>
<feature type="domain" description="Acyltransferase 3" evidence="2">
    <location>
        <begin position="12"/>
        <end position="323"/>
    </location>
</feature>
<comment type="caution">
    <text evidence="3">The sequence shown here is derived from an EMBL/GenBank/DDBJ whole genome shotgun (WGS) entry which is preliminary data.</text>
</comment>
<feature type="transmembrane region" description="Helical" evidence="1">
    <location>
        <begin position="174"/>
        <end position="190"/>
    </location>
</feature>
<feature type="transmembrane region" description="Helical" evidence="1">
    <location>
        <begin position="83"/>
        <end position="102"/>
    </location>
</feature>
<keyword evidence="1" id="KW-1133">Transmembrane helix</keyword>
<keyword evidence="1" id="KW-0472">Membrane</keyword>
<evidence type="ECO:0000256" key="1">
    <source>
        <dbReference type="SAM" id="Phobius"/>
    </source>
</evidence>
<feature type="transmembrane region" description="Helical" evidence="1">
    <location>
        <begin position="229"/>
        <end position="247"/>
    </location>
</feature>
<evidence type="ECO:0000313" key="4">
    <source>
        <dbReference type="Proteomes" id="UP000092256"/>
    </source>
</evidence>
<sequence>MAQAELTHRTNNFDFIRVIAATSVLISHHFALSGMPEPLVLKFQTLGGYGVFIFFAISGFLVAQSWQRDPNVIRFAHRRLLRIWPGMLCVLLLCALVLGPAVTTLSLKEYFSNGLTWTYFKTLLFQVQPFLPGVFPDSPVANIPNGVLWTIPIEVHCYGYLAILGVVGVLRWRWLLLAMTAALAGYYYVYHNAEGVFLAGGGRMPEVEFATFFFSGVLLHYFREVWSNWTRIAISFGIILLASLLLIRNDHQLIAAFLLTPFFFVVLGSASFPILNRFGRFGDMSYGIYIYAFPVQQTLIWLWGKSISFGASLALALAITGVLAWISWHVIEQPALRLKPRAPKPVPAAVPASA</sequence>
<keyword evidence="1" id="KW-0812">Transmembrane</keyword>
<evidence type="ECO:0000313" key="3">
    <source>
        <dbReference type="EMBL" id="OBU66948.1"/>
    </source>
</evidence>
<feature type="transmembrane region" description="Helical" evidence="1">
    <location>
        <begin position="309"/>
        <end position="331"/>
    </location>
</feature>
<reference evidence="3 4" key="1">
    <citation type="submission" date="2016-05" db="EMBL/GenBank/DDBJ databases">
        <title>Draft Genome Sequences of Stenotrophomonas maltophilia Strains Sm32COP, Sm41DVV, Sm46PAILV, SmF3, SmF22, SmSOFb1 and SmCVFa1, Isolated from Different Manures, in France.</title>
        <authorList>
            <person name="Nazaret S."/>
            <person name="Bodilis J."/>
        </authorList>
    </citation>
    <scope>NUCLEOTIDE SEQUENCE [LARGE SCALE GENOMIC DNA]</scope>
    <source>
        <strain evidence="3 4">Sm46PAILV</strain>
    </source>
</reference>
<feature type="transmembrane region" description="Helical" evidence="1">
    <location>
        <begin position="146"/>
        <end position="167"/>
    </location>
</feature>
<feature type="transmembrane region" description="Helical" evidence="1">
    <location>
        <begin position="12"/>
        <end position="31"/>
    </location>
</feature>
<dbReference type="InterPro" id="IPR050879">
    <property type="entry name" value="Acyltransferase_3"/>
</dbReference>
<proteinExistence type="predicted"/>
<dbReference type="RefSeq" id="WP_065199379.1">
    <property type="nucleotide sequence ID" value="NZ_LYVJ01000007.1"/>
</dbReference>
<dbReference type="OrthoDB" id="9767863at2"/>
<feature type="transmembrane region" description="Helical" evidence="1">
    <location>
        <begin position="43"/>
        <end position="63"/>
    </location>
</feature>
<name>A0A1A6XVG2_STEMA</name>
<dbReference type="AlphaFoldDB" id="A0A1A6XVG2"/>
<dbReference type="GO" id="GO:0016747">
    <property type="term" value="F:acyltransferase activity, transferring groups other than amino-acyl groups"/>
    <property type="evidence" value="ECO:0007669"/>
    <property type="project" value="InterPro"/>
</dbReference>
<dbReference type="EMBL" id="LYVJ01000007">
    <property type="protein sequence ID" value="OBU66948.1"/>
    <property type="molecule type" value="Genomic_DNA"/>
</dbReference>
<dbReference type="PANTHER" id="PTHR23028">
    <property type="entry name" value="ACETYLTRANSFERASE"/>
    <property type="match status" value="1"/>
</dbReference>
<dbReference type="Pfam" id="PF01757">
    <property type="entry name" value="Acyl_transf_3"/>
    <property type="match status" value="1"/>
</dbReference>
<protein>
    <submittedName>
        <fullName evidence="3">Acetylase</fullName>
    </submittedName>
</protein>
<dbReference type="InterPro" id="IPR002656">
    <property type="entry name" value="Acyl_transf_3_dom"/>
</dbReference>
<organism evidence="3 4">
    <name type="scientific">Stenotrophomonas maltophilia</name>
    <name type="common">Pseudomonas maltophilia</name>
    <name type="synonym">Xanthomonas maltophilia</name>
    <dbReference type="NCBI Taxonomy" id="40324"/>
    <lineage>
        <taxon>Bacteria</taxon>
        <taxon>Pseudomonadati</taxon>
        <taxon>Pseudomonadota</taxon>
        <taxon>Gammaproteobacteria</taxon>
        <taxon>Lysobacterales</taxon>
        <taxon>Lysobacteraceae</taxon>
        <taxon>Stenotrophomonas</taxon>
        <taxon>Stenotrophomonas maltophilia group</taxon>
    </lineage>
</organism>
<feature type="transmembrane region" description="Helical" evidence="1">
    <location>
        <begin position="286"/>
        <end position="303"/>
    </location>
</feature>
<accession>A0A1A6XVG2</accession>
<dbReference type="Proteomes" id="UP000092256">
    <property type="component" value="Unassembled WGS sequence"/>
</dbReference>